<accession>A0A1Y1YM90</accession>
<keyword evidence="2" id="KW-0677">Repeat</keyword>
<dbReference type="InParanoid" id="A0A1Y1YM90"/>
<comment type="caution">
    <text evidence="8">The sequence shown here is derived from an EMBL/GenBank/DDBJ whole genome shotgun (WGS) entry which is preliminary data.</text>
</comment>
<keyword evidence="3 5" id="KW-0862">Zinc</keyword>
<dbReference type="Gene3D" id="2.10.110.10">
    <property type="entry name" value="Cysteine Rich Protein"/>
    <property type="match status" value="3"/>
</dbReference>
<feature type="domain" description="LIM zinc-binding" evidence="7">
    <location>
        <begin position="275"/>
        <end position="335"/>
    </location>
</feature>
<name>A0A1Y1YM90_9FUNG</name>
<feature type="compositionally biased region" description="Low complexity" evidence="6">
    <location>
        <begin position="31"/>
        <end position="47"/>
    </location>
</feature>
<dbReference type="GO" id="GO:0005634">
    <property type="term" value="C:nucleus"/>
    <property type="evidence" value="ECO:0007669"/>
    <property type="project" value="TreeGrafter"/>
</dbReference>
<evidence type="ECO:0000256" key="1">
    <source>
        <dbReference type="ARBA" id="ARBA00022723"/>
    </source>
</evidence>
<protein>
    <recommendedName>
        <fullName evidence="7">LIM zinc-binding domain-containing protein</fullName>
    </recommendedName>
</protein>
<feature type="compositionally biased region" description="Basic and acidic residues" evidence="6">
    <location>
        <begin position="185"/>
        <end position="199"/>
    </location>
</feature>
<dbReference type="OrthoDB" id="1112565at2759"/>
<evidence type="ECO:0000256" key="2">
    <source>
        <dbReference type="ARBA" id="ARBA00022737"/>
    </source>
</evidence>
<feature type="non-terminal residue" evidence="8">
    <location>
        <position position="378"/>
    </location>
</feature>
<dbReference type="SUPFAM" id="SSF57716">
    <property type="entry name" value="Glucocorticoid receptor-like (DNA-binding domain)"/>
    <property type="match status" value="1"/>
</dbReference>
<evidence type="ECO:0000256" key="4">
    <source>
        <dbReference type="ARBA" id="ARBA00023038"/>
    </source>
</evidence>
<organism evidence="8 9">
    <name type="scientific">Basidiobolus meristosporus CBS 931.73</name>
    <dbReference type="NCBI Taxonomy" id="1314790"/>
    <lineage>
        <taxon>Eukaryota</taxon>
        <taxon>Fungi</taxon>
        <taxon>Fungi incertae sedis</taxon>
        <taxon>Zoopagomycota</taxon>
        <taxon>Entomophthoromycotina</taxon>
        <taxon>Basidiobolomycetes</taxon>
        <taxon>Basidiobolales</taxon>
        <taxon>Basidiobolaceae</taxon>
        <taxon>Basidiobolus</taxon>
    </lineage>
</organism>
<dbReference type="InterPro" id="IPR001781">
    <property type="entry name" value="Znf_LIM"/>
</dbReference>
<evidence type="ECO:0000313" key="8">
    <source>
        <dbReference type="EMBL" id="ORX99111.1"/>
    </source>
</evidence>
<dbReference type="Pfam" id="PF00412">
    <property type="entry name" value="LIM"/>
    <property type="match status" value="1"/>
</dbReference>
<dbReference type="Proteomes" id="UP000193498">
    <property type="component" value="Unassembled WGS sequence"/>
</dbReference>
<keyword evidence="9" id="KW-1185">Reference proteome</keyword>
<evidence type="ECO:0000256" key="3">
    <source>
        <dbReference type="ARBA" id="ARBA00022833"/>
    </source>
</evidence>
<dbReference type="EMBL" id="MCFE01000102">
    <property type="protein sequence ID" value="ORX99111.1"/>
    <property type="molecule type" value="Genomic_DNA"/>
</dbReference>
<dbReference type="SMART" id="SM00132">
    <property type="entry name" value="LIM"/>
    <property type="match status" value="3"/>
</dbReference>
<evidence type="ECO:0000259" key="7">
    <source>
        <dbReference type="PROSITE" id="PS50023"/>
    </source>
</evidence>
<keyword evidence="4 5" id="KW-0440">LIM domain</keyword>
<dbReference type="CDD" id="cd08368">
    <property type="entry name" value="LIM"/>
    <property type="match status" value="1"/>
</dbReference>
<gene>
    <name evidence="8" type="ORF">K493DRAFT_406349</name>
</gene>
<feature type="compositionally biased region" description="Basic and acidic residues" evidence="6">
    <location>
        <begin position="10"/>
        <end position="22"/>
    </location>
</feature>
<evidence type="ECO:0000313" key="9">
    <source>
        <dbReference type="Proteomes" id="UP000193498"/>
    </source>
</evidence>
<evidence type="ECO:0000256" key="6">
    <source>
        <dbReference type="SAM" id="MobiDB-lite"/>
    </source>
</evidence>
<dbReference type="PANTHER" id="PTHR24205">
    <property type="entry name" value="FOUR AND A HALF LIM DOMAINS PROTEIN"/>
    <property type="match status" value="1"/>
</dbReference>
<proteinExistence type="predicted"/>
<feature type="region of interest" description="Disordered" evidence="6">
    <location>
        <begin position="1"/>
        <end position="55"/>
    </location>
</feature>
<dbReference type="STRING" id="1314790.A0A1Y1YM90"/>
<dbReference type="PANTHER" id="PTHR24205:SF16">
    <property type="entry name" value="GH01042P-RELATED"/>
    <property type="match status" value="1"/>
</dbReference>
<dbReference type="PROSITE" id="PS00478">
    <property type="entry name" value="LIM_DOMAIN_1"/>
    <property type="match status" value="2"/>
</dbReference>
<dbReference type="GO" id="GO:0003712">
    <property type="term" value="F:transcription coregulator activity"/>
    <property type="evidence" value="ECO:0007669"/>
    <property type="project" value="TreeGrafter"/>
</dbReference>
<dbReference type="GO" id="GO:0046872">
    <property type="term" value="F:metal ion binding"/>
    <property type="evidence" value="ECO:0007669"/>
    <property type="project" value="UniProtKB-KW"/>
</dbReference>
<feature type="region of interest" description="Disordered" evidence="6">
    <location>
        <begin position="168"/>
        <end position="212"/>
    </location>
</feature>
<dbReference type="AlphaFoldDB" id="A0A1Y1YM90"/>
<feature type="region of interest" description="Disordered" evidence="6">
    <location>
        <begin position="73"/>
        <end position="92"/>
    </location>
</feature>
<dbReference type="PROSITE" id="PS50023">
    <property type="entry name" value="LIM_DOMAIN_2"/>
    <property type="match status" value="1"/>
</dbReference>
<evidence type="ECO:0000256" key="5">
    <source>
        <dbReference type="PROSITE-ProRule" id="PRU00125"/>
    </source>
</evidence>
<sequence length="378" mass="41987">MRFNPKRTSKPAESKQRPKPEALYRFIKTTPSSLMSNSPSKSLSPSPAHQNFPHREAALSSTQIGRFYRNQYTSSTSTRHSIPHKTPANEYSSSPAFKALHSASSPHSIFLPSQGPTQEQQVASKVTSLFDHKRPEAYPAASTSINIARTFAQSDFFKRHRANQTCKSTLDRSFDSSSKLKHQAPRSDLKVDHNADSHSKSKHGALSSDSSDPIRNSWYSLPGGEAVHPECFVCEGCNLEFEDGLYINFSGKFYHRKCTPEVKSSASISNPSNAYRCSKCAKAIGESWLKLADGSRYHLSCFTCALCYEEFEDGAFVTKDGAPYHLQCVQRPLCEACQEQINGPYVTRGPLTYHCGCFLCGICKKVIGAEMPFSETNH</sequence>
<reference evidence="8 9" key="1">
    <citation type="submission" date="2016-07" db="EMBL/GenBank/DDBJ databases">
        <title>Pervasive Adenine N6-methylation of Active Genes in Fungi.</title>
        <authorList>
            <consortium name="DOE Joint Genome Institute"/>
            <person name="Mondo S.J."/>
            <person name="Dannebaum R.O."/>
            <person name="Kuo R.C."/>
            <person name="Labutti K."/>
            <person name="Haridas S."/>
            <person name="Kuo A."/>
            <person name="Salamov A."/>
            <person name="Ahrendt S.R."/>
            <person name="Lipzen A."/>
            <person name="Sullivan W."/>
            <person name="Andreopoulos W.B."/>
            <person name="Clum A."/>
            <person name="Lindquist E."/>
            <person name="Daum C."/>
            <person name="Ramamoorthy G.K."/>
            <person name="Gryganskyi A."/>
            <person name="Culley D."/>
            <person name="Magnuson J.K."/>
            <person name="James T.Y."/>
            <person name="O'Malley M.A."/>
            <person name="Stajich J.E."/>
            <person name="Spatafora J.W."/>
            <person name="Visel A."/>
            <person name="Grigoriev I.V."/>
        </authorList>
    </citation>
    <scope>NUCLEOTIDE SEQUENCE [LARGE SCALE GENOMIC DNA]</scope>
    <source>
        <strain evidence="8 9">CBS 931.73</strain>
    </source>
</reference>
<keyword evidence="1 5" id="KW-0479">Metal-binding</keyword>